<organism evidence="4 5">
    <name type="scientific">Tepidimicrobium xylanilyticum</name>
    <dbReference type="NCBI Taxonomy" id="1123352"/>
    <lineage>
        <taxon>Bacteria</taxon>
        <taxon>Bacillati</taxon>
        <taxon>Bacillota</taxon>
        <taxon>Tissierellia</taxon>
        <taxon>Tissierellales</taxon>
        <taxon>Tepidimicrobiaceae</taxon>
        <taxon>Tepidimicrobium</taxon>
    </lineage>
</organism>
<protein>
    <submittedName>
        <fullName evidence="4">LysM domain-containing protein</fullName>
    </submittedName>
</protein>
<evidence type="ECO:0000313" key="2">
    <source>
        <dbReference type="EMBL" id="SDX83222.1"/>
    </source>
</evidence>
<dbReference type="EMBL" id="FNNG01000024">
    <property type="protein sequence ID" value="SDX83222.1"/>
    <property type="molecule type" value="Genomic_DNA"/>
</dbReference>
<evidence type="ECO:0000313" key="5">
    <source>
        <dbReference type="Proteomes" id="UP000198828"/>
    </source>
</evidence>
<name>A0A1H3F800_9FIRM</name>
<feature type="domain" description="LysM" evidence="1">
    <location>
        <begin position="172"/>
        <end position="219"/>
    </location>
</feature>
<dbReference type="InterPro" id="IPR018392">
    <property type="entry name" value="LysM"/>
</dbReference>
<dbReference type="SUPFAM" id="SSF54106">
    <property type="entry name" value="LysM domain"/>
    <property type="match status" value="1"/>
</dbReference>
<gene>
    <name evidence="2" type="ORF">SAMN05660923_03016</name>
    <name evidence="3" type="ORF">SAMN05660923_03033</name>
    <name evidence="4" type="ORF">SAMN05660923_03081</name>
</gene>
<reference evidence="4 5" key="1">
    <citation type="submission" date="2016-10" db="EMBL/GenBank/DDBJ databases">
        <authorList>
            <person name="de Groot N.N."/>
        </authorList>
    </citation>
    <scope>NUCLEOTIDE SEQUENCE [LARGE SCALE GENOMIC DNA]</scope>
    <source>
        <strain evidence="4 5">DSM 23310</strain>
    </source>
</reference>
<dbReference type="Proteomes" id="UP000198828">
    <property type="component" value="Unassembled WGS sequence"/>
</dbReference>
<dbReference type="EMBL" id="FNNG01000025">
    <property type="protein sequence ID" value="SDX84274.1"/>
    <property type="molecule type" value="Genomic_DNA"/>
</dbReference>
<keyword evidence="5" id="KW-1185">Reference proteome</keyword>
<dbReference type="Pfam" id="PF01476">
    <property type="entry name" value="LysM"/>
    <property type="match status" value="1"/>
</dbReference>
<dbReference type="PANTHER" id="PTHR34700:SF4">
    <property type="entry name" value="PHAGE-LIKE ELEMENT PBSX PROTEIN XKDP"/>
    <property type="match status" value="1"/>
</dbReference>
<evidence type="ECO:0000259" key="1">
    <source>
        <dbReference type="PROSITE" id="PS51782"/>
    </source>
</evidence>
<dbReference type="PANTHER" id="PTHR34700">
    <property type="entry name" value="POTASSIUM BINDING PROTEIN KBP"/>
    <property type="match status" value="1"/>
</dbReference>
<dbReference type="Gene3D" id="3.10.350.10">
    <property type="entry name" value="LysM domain"/>
    <property type="match status" value="1"/>
</dbReference>
<dbReference type="EMBL" id="FNNG01000028">
    <property type="protein sequence ID" value="SDX87025.1"/>
    <property type="molecule type" value="Genomic_DNA"/>
</dbReference>
<dbReference type="SMART" id="SM00257">
    <property type="entry name" value="LysM"/>
    <property type="match status" value="1"/>
</dbReference>
<dbReference type="InterPro" id="IPR052196">
    <property type="entry name" value="Bact_Kbp"/>
</dbReference>
<proteinExistence type="predicted"/>
<dbReference type="AlphaFoldDB" id="A0A1H3F800"/>
<dbReference type="RefSeq" id="WP_093755110.1">
    <property type="nucleotide sequence ID" value="NZ_FNNG01000024.1"/>
</dbReference>
<sequence>MYSFYFDYEGEVIQLPIPPSSLTLKINNKNKVIELLNIGDVNILKDPGLSEFNFKLLLPGQPLPFAVYESGFRPPEYYLGQFERYKVEKKPVRFIVSRVAPWDEPLFDTNMLVSLEEYTVEERAGEVGDIYVEIRLKQYKQYKTQVIKIKEVEGNKATVTVKEERPAKEPAKTYTVKQGDTLWAIAKKELNDGNKYTEIAKLNNISSPNLIYPGQVLRLR</sequence>
<evidence type="ECO:0000313" key="4">
    <source>
        <dbReference type="EMBL" id="SDX87025.1"/>
    </source>
</evidence>
<dbReference type="PROSITE" id="PS51782">
    <property type="entry name" value="LYSM"/>
    <property type="match status" value="1"/>
</dbReference>
<dbReference type="OrthoDB" id="1698825at2"/>
<dbReference type="InterPro" id="IPR036779">
    <property type="entry name" value="LysM_dom_sf"/>
</dbReference>
<evidence type="ECO:0000313" key="3">
    <source>
        <dbReference type="EMBL" id="SDX84274.1"/>
    </source>
</evidence>
<dbReference type="CDD" id="cd00118">
    <property type="entry name" value="LysM"/>
    <property type="match status" value="1"/>
</dbReference>
<accession>A0A1H3F800</accession>